<protein>
    <recommendedName>
        <fullName evidence="3">Nucleotidyl transferase AbiEii/AbiGii toxin family protein</fullName>
    </recommendedName>
</protein>
<dbReference type="EMBL" id="CAYU010000088">
    <property type="protein sequence ID" value="CCY78167.1"/>
    <property type="molecule type" value="Genomic_DNA"/>
</dbReference>
<organism evidence="1 2">
    <name type="scientific">Eshraghiella crossota CAG:259</name>
    <dbReference type="NCBI Taxonomy" id="1263062"/>
    <lineage>
        <taxon>Bacteria</taxon>
        <taxon>Bacillati</taxon>
        <taxon>Bacillota</taxon>
        <taxon>Clostridia</taxon>
        <taxon>Lachnospirales</taxon>
        <taxon>Lachnospiraceae</taxon>
        <taxon>Eshraghiella</taxon>
    </lineage>
</organism>
<accession>R5LYT9</accession>
<evidence type="ECO:0000313" key="1">
    <source>
        <dbReference type="EMBL" id="CCY78167.1"/>
    </source>
</evidence>
<dbReference type="AlphaFoldDB" id="R5LYT9"/>
<evidence type="ECO:0008006" key="3">
    <source>
        <dbReference type="Google" id="ProtNLM"/>
    </source>
</evidence>
<gene>
    <name evidence="1" type="ORF">BN569_01177</name>
</gene>
<name>R5LYT9_9FIRM</name>
<dbReference type="Pfam" id="PF08843">
    <property type="entry name" value="AbiEii"/>
    <property type="match status" value="1"/>
</dbReference>
<dbReference type="Gene3D" id="3.10.450.620">
    <property type="entry name" value="JHP933, nucleotidyltransferase-like core domain"/>
    <property type="match status" value="1"/>
</dbReference>
<evidence type="ECO:0000313" key="2">
    <source>
        <dbReference type="Proteomes" id="UP000018300"/>
    </source>
</evidence>
<reference evidence="1" key="1">
    <citation type="submission" date="2012-11" db="EMBL/GenBank/DDBJ databases">
        <title>Dependencies among metagenomic species, viruses, plasmids and units of genetic variation.</title>
        <authorList>
            <person name="Nielsen H.B."/>
            <person name="Almeida M."/>
            <person name="Juncker A.S."/>
            <person name="Rasmussen S."/>
            <person name="Li J."/>
            <person name="Sunagawa S."/>
            <person name="Plichta D."/>
            <person name="Gautier L."/>
            <person name="Le Chatelier E."/>
            <person name="Peletier E."/>
            <person name="Bonde I."/>
            <person name="Nielsen T."/>
            <person name="Manichanh C."/>
            <person name="Arumugam M."/>
            <person name="Batto J."/>
            <person name="Santos M.B.Q.D."/>
            <person name="Blom N."/>
            <person name="Borruel N."/>
            <person name="Burgdorf K.S."/>
            <person name="Boumezbeur F."/>
            <person name="Casellas F."/>
            <person name="Dore J."/>
            <person name="Guarner F."/>
            <person name="Hansen T."/>
            <person name="Hildebrand F."/>
            <person name="Kaas R.S."/>
            <person name="Kennedy S."/>
            <person name="Kristiansen K."/>
            <person name="Kultima J.R."/>
            <person name="Leonard P."/>
            <person name="Levenez F."/>
            <person name="Lund O."/>
            <person name="Moumen B."/>
            <person name="Le Paslier D."/>
            <person name="Pons N."/>
            <person name="Pedersen O."/>
            <person name="Prifti E."/>
            <person name="Qin J."/>
            <person name="Raes J."/>
            <person name="Tap J."/>
            <person name="Tims S."/>
            <person name="Ussery D.W."/>
            <person name="Yamada T."/>
            <person name="MetaHit consortium"/>
            <person name="Renault P."/>
            <person name="Sicheritz-Ponten T."/>
            <person name="Bork P."/>
            <person name="Wang J."/>
            <person name="Brunak S."/>
            <person name="Ehrlich S.D."/>
        </authorList>
    </citation>
    <scope>NUCLEOTIDE SEQUENCE [LARGE SCALE GENOMIC DNA]</scope>
</reference>
<comment type="caution">
    <text evidence="1">The sequence shown here is derived from an EMBL/GenBank/DDBJ whole genome shotgun (WGS) entry which is preliminary data.</text>
</comment>
<dbReference type="Proteomes" id="UP000018300">
    <property type="component" value="Unassembled WGS sequence"/>
</dbReference>
<proteinExistence type="predicted"/>
<sequence length="318" mass="37375">MPQYNKADIGRAAMQYGFIRDTFEKVLRLKEILEYFNTQEYLVKHLILKGGTAINLTVFDLPRLSIDIDMDYVPNDSRDDMLIARDNISGIINRYMEKEGYSLSQTSRFSHSLDAFHFNYINSGGNKDMIKIELNYSLRAHILEPVYRDILNDVFKSNIKIRTVAPLEIFSAKGNALISRAAARDLYDWGNLIDQNMFADKKDLFRKCFVFYTTITADNVHGDCDFDLSAIDTLDFTKIRRDLFPVMRKKDNFKLEERKIQAKQYIKDLLRLTETENEYIERFAAKEYHPELLFDDDIVTRICEHPMALWKCSRYKLQ</sequence>
<dbReference type="InterPro" id="IPR014942">
    <property type="entry name" value="AbiEii"/>
</dbReference>